<dbReference type="InterPro" id="IPR008936">
    <property type="entry name" value="Rho_GTPase_activation_prot"/>
</dbReference>
<dbReference type="InterPro" id="IPR031148">
    <property type="entry name" value="Plexin"/>
</dbReference>
<comment type="caution">
    <text evidence="11">Lacks conserved residue(s) required for the propagation of feature annotation.</text>
</comment>
<dbReference type="PROSITE" id="PS51004">
    <property type="entry name" value="SEMA"/>
    <property type="match status" value="1"/>
</dbReference>
<comment type="similarity">
    <text evidence="2">Belongs to the plexin family.</text>
</comment>
<keyword evidence="8 12" id="KW-0472">Membrane</keyword>
<dbReference type="Gene3D" id="3.10.20.90">
    <property type="entry name" value="Phosphatidylinositol 3-kinase Catalytic Subunit, Chain A, domain 1"/>
    <property type="match status" value="1"/>
</dbReference>
<dbReference type="CDD" id="cd00603">
    <property type="entry name" value="IPT_PCSR"/>
    <property type="match status" value="1"/>
</dbReference>
<feature type="transmembrane region" description="Helical" evidence="12">
    <location>
        <begin position="1147"/>
        <end position="1175"/>
    </location>
</feature>
<evidence type="ECO:0000256" key="3">
    <source>
        <dbReference type="ARBA" id="ARBA00022475"/>
    </source>
</evidence>
<dbReference type="Proteomes" id="UP000663852">
    <property type="component" value="Unassembled WGS sequence"/>
</dbReference>
<dbReference type="GO" id="GO:0002116">
    <property type="term" value="C:semaphorin receptor complex"/>
    <property type="evidence" value="ECO:0007669"/>
    <property type="project" value="TreeGrafter"/>
</dbReference>
<dbReference type="InterPro" id="IPR001627">
    <property type="entry name" value="Semap_dom"/>
</dbReference>
<protein>
    <recommendedName>
        <fullName evidence="14">Sema domain-containing protein</fullName>
    </recommendedName>
</protein>
<dbReference type="EMBL" id="CAJNOJ010000107">
    <property type="protein sequence ID" value="CAF1124442.1"/>
    <property type="molecule type" value="Genomic_DNA"/>
</dbReference>
<sequence length="1701" mass="194125">MFSIFVLLTYSLLVSSTLTFDILERDLGDAIGKLLLINDNLYLGTSHSLSRLSSLTLNRTLNAFEFDANSHLKVLLSLPNERILLCGTSDQGFCQILDKNFQIIINSSLPIVANDPVNSTMALIIPEKNLVYFGVTYTNEGIQRWQIPNISGRSLNTSRFMKIVSINDNDDMISRDDLALRFMSRQQTTFIVQYVYSFYTKNYIYFLTNQPNDLEQKTLLTKIVRFCRDSTYSIIRTYTELPLVCVNSDWILKTADISYDKNNKQILIGHFTRKDGTGGTNICSWNIENEIDQAFEDNYRTCYSMGIGQRGLAFIKPNEPCRKDETWSVPLNDENICPWIISDRLPYPVGGATPVLGRILYESLIESSSVVKIYSFDSSTMLVFQGLTNGTFKLGSLDVGRNLDWFYSYQLSSTTPILSDVIYDKKSATFFLASGSKIYRLSFSSDCTSRLSCDECLSSSNNPLCGWCTINERCTLINNCPSNSWQQDSQQCTHIVNVQPLKASVDYIQWINLTLSKLPQLEHNEIYQCIFGNKIMSAYTQAIKLDHNRLSCPTPSNQNLQLYTGSSSKVRLSVVKWPSNTSVATVPEFTFYNCSSYLSCASCRSQIGCQWCSQRCSSMCTESSGQCPTFKLVDPANIFLEAGQPATIPLKFDSFQLDNSIECRLNGTIHGFLTSDGVCQITKVPDVTLENNGKVYLNLYQNDVLIGMPIEMFIYRCDLYDSCDRCNTRSRCSWCQGECSSQSTNKCLTNEQCTSLYIKDFSPKVIPLHGQTILRIELNEDAKDAVQEISLADIPCLLINSSNVIQCQAQPSNSTRKGRISIRFSNAIYILSKEIIEYRQPAIVSINPSIAYQFGGQILHINGQNLISGNEQNILIGNYHCKKIQQTLRNTLSCRLPSIPSGLYNITVKIDDQMISTEQQLKITPNPIVQDIDPTISFASGGRLITVRGMYFKSIQIITVKFSYKKWNAKLKINSNDLVSSDGGLVSSFNFRTPGIPSASEEFPLPPLDVNFSLDFDDSIISLPNIIQFRYIPDVLLNVSSTPQTLPYTGEELKLQVENLTEAASMSDIQLFIGCSECKLKTFTSKGITCQPPTKLAINTAIVLNSPQQPDDCTLFNSSIGPIRFRIGYREYLIGYLSYSRSFTSKYSFLTIIALICSSCLVTIALLILGLYLFYKFRKTKSPPSSLTNIERNDKQCWSTDTSASTGPYYQVYEQISCLSSHENTLTRGTLLSSCPYHQEKRLTPPIMEQLQMSLSFLTTLSVDDEQLKKLLFPAENTFPSRHYRPSMELFYDLLHMAPFSQAFLDKLLENDSFDLLEAYVYLFRYMPANLHSFNNFFQFFSTLFFQNKKDLINKFHFFDDFLRILIDLIDSSPSDEILHRSSRSICPSTLLINNIQHCSYQLTIDYENFLRFHLSVLDCDTINQVKQKIIRYLNSHENTYRLIDCDQLDLLLPTLNHCTCMSQVPMIKDYLINSIIYCQKRSSMKSAKTSYAYHLCPESQMIMERKLIEEKLLENKNRLQQIFIYFYQQIANGLDLFDIWTNDFQRDLLFPQYIRLVSELIRRLNRLILCRSTCPIIESCLNVIADGLEFIFETKTEFSSEIELLFTDEKKHFASFDRSSFHIRSSNQYNPKFSSNDIRSLTLNDDRAIECLFKLYEFYESNSEPINQHIGENHVSVLLPVHHLLVRIRQLLQSDSQTLI</sequence>
<evidence type="ECO:0000256" key="13">
    <source>
        <dbReference type="SAM" id="SignalP"/>
    </source>
</evidence>
<dbReference type="GO" id="GO:0005886">
    <property type="term" value="C:plasma membrane"/>
    <property type="evidence" value="ECO:0007669"/>
    <property type="project" value="UniProtKB-SubCell"/>
</dbReference>
<dbReference type="Pfam" id="PF01437">
    <property type="entry name" value="PSI"/>
    <property type="match status" value="1"/>
</dbReference>
<evidence type="ECO:0000256" key="2">
    <source>
        <dbReference type="ARBA" id="ARBA00010297"/>
    </source>
</evidence>
<comment type="caution">
    <text evidence="15">The sequence shown here is derived from an EMBL/GenBank/DDBJ whole genome shotgun (WGS) entry which is preliminary data.</text>
</comment>
<keyword evidence="10" id="KW-0325">Glycoprotein</keyword>
<organism evidence="15 16">
    <name type="scientific">Adineta ricciae</name>
    <name type="common">Rotifer</name>
    <dbReference type="NCBI Taxonomy" id="249248"/>
    <lineage>
        <taxon>Eukaryota</taxon>
        <taxon>Metazoa</taxon>
        <taxon>Spiralia</taxon>
        <taxon>Gnathifera</taxon>
        <taxon>Rotifera</taxon>
        <taxon>Eurotatoria</taxon>
        <taxon>Bdelloidea</taxon>
        <taxon>Adinetida</taxon>
        <taxon>Adinetidae</taxon>
        <taxon>Adineta</taxon>
    </lineage>
</organism>
<name>A0A814QSB6_ADIRI</name>
<reference evidence="15" key="1">
    <citation type="submission" date="2021-02" db="EMBL/GenBank/DDBJ databases">
        <authorList>
            <person name="Nowell W R."/>
        </authorList>
    </citation>
    <scope>NUCLEOTIDE SEQUENCE</scope>
</reference>
<dbReference type="InterPro" id="IPR013783">
    <property type="entry name" value="Ig-like_fold"/>
</dbReference>
<dbReference type="Gene3D" id="2.130.10.10">
    <property type="entry name" value="YVTN repeat-like/Quinoprotein amine dehydrogenase"/>
    <property type="match status" value="1"/>
</dbReference>
<keyword evidence="5 13" id="KW-0732">Signal</keyword>
<dbReference type="SMART" id="SM00630">
    <property type="entry name" value="Sema"/>
    <property type="match status" value="1"/>
</dbReference>
<evidence type="ECO:0000256" key="5">
    <source>
        <dbReference type="ARBA" id="ARBA00022729"/>
    </source>
</evidence>
<dbReference type="PANTHER" id="PTHR22625">
    <property type="entry name" value="PLEXIN"/>
    <property type="match status" value="1"/>
</dbReference>
<keyword evidence="3" id="KW-1003">Cell membrane</keyword>
<dbReference type="OrthoDB" id="125363at2759"/>
<dbReference type="InterPro" id="IPR036352">
    <property type="entry name" value="Semap_dom_sf"/>
</dbReference>
<dbReference type="PANTHER" id="PTHR22625:SF44">
    <property type="entry name" value="PLEXIN-B"/>
    <property type="match status" value="1"/>
</dbReference>
<proteinExistence type="inferred from homology"/>
<evidence type="ECO:0000256" key="4">
    <source>
        <dbReference type="ARBA" id="ARBA00022692"/>
    </source>
</evidence>
<evidence type="ECO:0000256" key="7">
    <source>
        <dbReference type="ARBA" id="ARBA00022989"/>
    </source>
</evidence>
<evidence type="ECO:0000256" key="1">
    <source>
        <dbReference type="ARBA" id="ARBA00004162"/>
    </source>
</evidence>
<dbReference type="GO" id="GO:0030334">
    <property type="term" value="P:regulation of cell migration"/>
    <property type="evidence" value="ECO:0007669"/>
    <property type="project" value="TreeGrafter"/>
</dbReference>
<keyword evidence="6" id="KW-0677">Repeat</keyword>
<evidence type="ECO:0000259" key="14">
    <source>
        <dbReference type="PROSITE" id="PS51004"/>
    </source>
</evidence>
<feature type="domain" description="Sema" evidence="14">
    <location>
        <begin position="1"/>
        <end position="443"/>
    </location>
</feature>
<dbReference type="InterPro" id="IPR016201">
    <property type="entry name" value="PSI"/>
</dbReference>
<dbReference type="InterPro" id="IPR002909">
    <property type="entry name" value="IPT_dom"/>
</dbReference>
<dbReference type="InterPro" id="IPR015943">
    <property type="entry name" value="WD40/YVTN_repeat-like_dom_sf"/>
</dbReference>
<feature type="signal peptide" evidence="13">
    <location>
        <begin position="1"/>
        <end position="19"/>
    </location>
</feature>
<dbReference type="SUPFAM" id="SSF103575">
    <property type="entry name" value="Plexin repeat"/>
    <property type="match status" value="1"/>
</dbReference>
<evidence type="ECO:0000256" key="10">
    <source>
        <dbReference type="ARBA" id="ARBA00023180"/>
    </source>
</evidence>
<keyword evidence="7 12" id="KW-1133">Transmembrane helix</keyword>
<dbReference type="Pfam" id="PF01833">
    <property type="entry name" value="TIG"/>
    <property type="match status" value="2"/>
</dbReference>
<evidence type="ECO:0000256" key="11">
    <source>
        <dbReference type="PROSITE-ProRule" id="PRU00352"/>
    </source>
</evidence>
<dbReference type="GO" id="GO:0017154">
    <property type="term" value="F:semaphorin receptor activity"/>
    <property type="evidence" value="ECO:0007669"/>
    <property type="project" value="InterPro"/>
</dbReference>
<dbReference type="SMART" id="SM00423">
    <property type="entry name" value="PSI"/>
    <property type="match status" value="3"/>
</dbReference>
<evidence type="ECO:0000256" key="9">
    <source>
        <dbReference type="ARBA" id="ARBA00023157"/>
    </source>
</evidence>
<dbReference type="SUPFAM" id="SSF81296">
    <property type="entry name" value="E set domains"/>
    <property type="match status" value="1"/>
</dbReference>
<feature type="chain" id="PRO_5032840016" description="Sema domain-containing protein" evidence="13">
    <location>
        <begin position="20"/>
        <end position="1701"/>
    </location>
</feature>
<dbReference type="GO" id="GO:0008045">
    <property type="term" value="P:motor neuron axon guidance"/>
    <property type="evidence" value="ECO:0007669"/>
    <property type="project" value="TreeGrafter"/>
</dbReference>
<dbReference type="GO" id="GO:0050772">
    <property type="term" value="P:positive regulation of axonogenesis"/>
    <property type="evidence" value="ECO:0007669"/>
    <property type="project" value="TreeGrafter"/>
</dbReference>
<evidence type="ECO:0000256" key="6">
    <source>
        <dbReference type="ARBA" id="ARBA00022737"/>
    </source>
</evidence>
<dbReference type="Gene3D" id="2.60.40.10">
    <property type="entry name" value="Immunoglobulins"/>
    <property type="match status" value="3"/>
</dbReference>
<keyword evidence="4 12" id="KW-0812">Transmembrane</keyword>
<keyword evidence="9" id="KW-1015">Disulfide bond</keyword>
<evidence type="ECO:0000313" key="15">
    <source>
        <dbReference type="EMBL" id="CAF1124442.1"/>
    </source>
</evidence>
<dbReference type="InterPro" id="IPR002165">
    <property type="entry name" value="Plexin_repeat"/>
</dbReference>
<dbReference type="SMART" id="SM00429">
    <property type="entry name" value="IPT"/>
    <property type="match status" value="2"/>
</dbReference>
<dbReference type="Gene3D" id="1.10.506.10">
    <property type="entry name" value="GTPase Activation - p120gap, domain 1"/>
    <property type="match status" value="1"/>
</dbReference>
<comment type="subcellular location">
    <subcellularLocation>
        <location evidence="1">Cell membrane</location>
        <topology evidence="1">Single-pass membrane protein</topology>
    </subcellularLocation>
</comment>
<dbReference type="InterPro" id="IPR014756">
    <property type="entry name" value="Ig_E-set"/>
</dbReference>
<dbReference type="GO" id="GO:0097374">
    <property type="term" value="P:sensory neuron axon guidance"/>
    <property type="evidence" value="ECO:0007669"/>
    <property type="project" value="TreeGrafter"/>
</dbReference>
<evidence type="ECO:0000256" key="8">
    <source>
        <dbReference type="ARBA" id="ARBA00023136"/>
    </source>
</evidence>
<accession>A0A814QSB6</accession>
<dbReference type="GO" id="GO:0008360">
    <property type="term" value="P:regulation of cell shape"/>
    <property type="evidence" value="ECO:0007669"/>
    <property type="project" value="TreeGrafter"/>
</dbReference>
<dbReference type="GO" id="GO:0007162">
    <property type="term" value="P:negative regulation of cell adhesion"/>
    <property type="evidence" value="ECO:0007669"/>
    <property type="project" value="TreeGrafter"/>
</dbReference>
<evidence type="ECO:0000313" key="16">
    <source>
        <dbReference type="Proteomes" id="UP000663852"/>
    </source>
</evidence>
<gene>
    <name evidence="15" type="ORF">EDS130_LOCUS21230</name>
</gene>
<evidence type="ECO:0000256" key="12">
    <source>
        <dbReference type="SAM" id="Phobius"/>
    </source>
</evidence>
<dbReference type="SUPFAM" id="SSF101912">
    <property type="entry name" value="Sema domain"/>
    <property type="match status" value="1"/>
</dbReference>